<evidence type="ECO:0000259" key="3">
    <source>
        <dbReference type="Pfam" id="PF13462"/>
    </source>
</evidence>
<dbReference type="Gene3D" id="3.40.30.10">
    <property type="entry name" value="Glutaredoxin"/>
    <property type="match status" value="1"/>
</dbReference>
<dbReference type="RefSeq" id="WP_246298012.1">
    <property type="nucleotide sequence ID" value="NZ_BAAAPX010000001.1"/>
</dbReference>
<dbReference type="Proteomes" id="UP000589620">
    <property type="component" value="Unassembled WGS sequence"/>
</dbReference>
<organism evidence="4 5">
    <name type="scientific">Leifsonia soli</name>
    <dbReference type="NCBI Taxonomy" id="582665"/>
    <lineage>
        <taxon>Bacteria</taxon>
        <taxon>Bacillati</taxon>
        <taxon>Actinomycetota</taxon>
        <taxon>Actinomycetes</taxon>
        <taxon>Micrococcales</taxon>
        <taxon>Microbacteriaceae</taxon>
        <taxon>Leifsonia</taxon>
    </lineage>
</organism>
<dbReference type="SUPFAM" id="SSF52833">
    <property type="entry name" value="Thioredoxin-like"/>
    <property type="match status" value="1"/>
</dbReference>
<gene>
    <name evidence="4" type="ORF">BJ963_001679</name>
</gene>
<sequence>MATGRGSTGPTKRDRREEARETARRMREEAAKKAKRRKIIVQGSVIAGVVAVLAIIGVVIFTTVGNGGAGAANPKNMASGGILLTSPTTAVSTPAIPSGGQPTPTKMKLDGKTAHIQIWLDYQCPYCDQFETTNDDQIKQWLQDGTATLEVHPVAILDSVQNNNYSTRAGAAASCVANSQPDKFWDINSALFAKQPNEQTGTGLTNAEILSIFKDAGVSSKAITDCVNNQTYADFVTTMTKDASTNSQLKNPANNGFGTPTVFVNGERYQGGFTDASVFAAFTQAAVKDAGSGKTITFPTAK</sequence>
<dbReference type="EMBL" id="JACCBJ010000001">
    <property type="protein sequence ID" value="NYD74160.1"/>
    <property type="molecule type" value="Genomic_DNA"/>
</dbReference>
<dbReference type="InterPro" id="IPR036249">
    <property type="entry name" value="Thioredoxin-like_sf"/>
</dbReference>
<keyword evidence="2" id="KW-1133">Transmembrane helix</keyword>
<keyword evidence="4" id="KW-0413">Isomerase</keyword>
<evidence type="ECO:0000256" key="2">
    <source>
        <dbReference type="SAM" id="Phobius"/>
    </source>
</evidence>
<keyword evidence="5" id="KW-1185">Reference proteome</keyword>
<dbReference type="Pfam" id="PF13462">
    <property type="entry name" value="Thioredoxin_4"/>
    <property type="match status" value="1"/>
</dbReference>
<feature type="domain" description="Thioredoxin-like fold" evidence="3">
    <location>
        <begin position="115"/>
        <end position="274"/>
    </location>
</feature>
<dbReference type="CDD" id="cd02972">
    <property type="entry name" value="DsbA_family"/>
    <property type="match status" value="1"/>
</dbReference>
<dbReference type="AlphaFoldDB" id="A0A852T0I4"/>
<evidence type="ECO:0000313" key="4">
    <source>
        <dbReference type="EMBL" id="NYD74160.1"/>
    </source>
</evidence>
<protein>
    <submittedName>
        <fullName evidence="4">Protein-disulfide isomerase</fullName>
    </submittedName>
</protein>
<keyword evidence="2" id="KW-0812">Transmembrane</keyword>
<proteinExistence type="predicted"/>
<keyword evidence="2" id="KW-0472">Membrane</keyword>
<evidence type="ECO:0000313" key="5">
    <source>
        <dbReference type="Proteomes" id="UP000589620"/>
    </source>
</evidence>
<accession>A0A852T0I4</accession>
<dbReference type="InterPro" id="IPR012336">
    <property type="entry name" value="Thioredoxin-like_fold"/>
</dbReference>
<name>A0A852T0I4_9MICO</name>
<feature type="region of interest" description="Disordered" evidence="1">
    <location>
        <begin position="1"/>
        <end position="33"/>
    </location>
</feature>
<feature type="compositionally biased region" description="Basic and acidic residues" evidence="1">
    <location>
        <begin position="11"/>
        <end position="32"/>
    </location>
</feature>
<reference evidence="4 5" key="1">
    <citation type="submission" date="2020-07" db="EMBL/GenBank/DDBJ databases">
        <title>Sequencing the genomes of 1000 actinobacteria strains.</title>
        <authorList>
            <person name="Klenk H.-P."/>
        </authorList>
    </citation>
    <scope>NUCLEOTIDE SEQUENCE [LARGE SCALE GENOMIC DNA]</scope>
    <source>
        <strain evidence="4 5">DSM 23871</strain>
    </source>
</reference>
<dbReference type="GO" id="GO:0016853">
    <property type="term" value="F:isomerase activity"/>
    <property type="evidence" value="ECO:0007669"/>
    <property type="project" value="UniProtKB-KW"/>
</dbReference>
<comment type="caution">
    <text evidence="4">The sequence shown here is derived from an EMBL/GenBank/DDBJ whole genome shotgun (WGS) entry which is preliminary data.</text>
</comment>
<evidence type="ECO:0000256" key="1">
    <source>
        <dbReference type="SAM" id="MobiDB-lite"/>
    </source>
</evidence>
<feature type="transmembrane region" description="Helical" evidence="2">
    <location>
        <begin position="39"/>
        <end position="61"/>
    </location>
</feature>